<dbReference type="Gene3D" id="1.10.357.10">
    <property type="entry name" value="Tetracycline Repressor, domain 2"/>
    <property type="match status" value="1"/>
</dbReference>
<keyword evidence="1 2" id="KW-0238">DNA-binding</keyword>
<dbReference type="Proteomes" id="UP000269591">
    <property type="component" value="Unassembled WGS sequence"/>
</dbReference>
<dbReference type="InterPro" id="IPR009057">
    <property type="entry name" value="Homeodomain-like_sf"/>
</dbReference>
<dbReference type="EMBL" id="QIBX01000012">
    <property type="protein sequence ID" value="RNL39447.1"/>
    <property type="molecule type" value="Genomic_DNA"/>
</dbReference>
<keyword evidence="5" id="KW-1185">Reference proteome</keyword>
<evidence type="ECO:0000259" key="3">
    <source>
        <dbReference type="PROSITE" id="PS50977"/>
    </source>
</evidence>
<evidence type="ECO:0000313" key="4">
    <source>
        <dbReference type="EMBL" id="RNL39447.1"/>
    </source>
</evidence>
<dbReference type="PROSITE" id="PS50977">
    <property type="entry name" value="HTH_TETR_2"/>
    <property type="match status" value="1"/>
</dbReference>
<gene>
    <name evidence="4" type="ORF">DMP06_07435</name>
</gene>
<proteinExistence type="predicted"/>
<comment type="caution">
    <text evidence="4">The sequence shown here is derived from an EMBL/GenBank/DDBJ whole genome shotgun (WGS) entry which is preliminary data.</text>
</comment>
<evidence type="ECO:0000313" key="5">
    <source>
        <dbReference type="Proteomes" id="UP000269591"/>
    </source>
</evidence>
<dbReference type="OrthoDB" id="9810250at2"/>
<dbReference type="InterPro" id="IPR001647">
    <property type="entry name" value="HTH_TetR"/>
</dbReference>
<accession>A0A3N0AX48</accession>
<feature type="domain" description="HTH tetR-type" evidence="3">
    <location>
        <begin position="4"/>
        <end position="64"/>
    </location>
</feature>
<dbReference type="GO" id="GO:0003677">
    <property type="term" value="F:DNA binding"/>
    <property type="evidence" value="ECO:0007669"/>
    <property type="project" value="UniProtKB-UniRule"/>
</dbReference>
<dbReference type="RefSeq" id="WP_123209108.1">
    <property type="nucleotide sequence ID" value="NZ_JBHTHO010000007.1"/>
</dbReference>
<dbReference type="SUPFAM" id="SSF46689">
    <property type="entry name" value="Homeodomain-like"/>
    <property type="match status" value="1"/>
</dbReference>
<name>A0A3N0AX48_9ACTN</name>
<sequence>MSSVDTMSIMGEAFVELATQSPLEKISVSDIVAASGKNRKTFYYHFEDKSHLIRWIFRSDLAEVLHDRFDEEHLVYENPQDPGAMPELPYYAFRKSGVRSLDGSEFVHALADTLQKRPEYYGKALRGVEPDGLRAYLVRLYVPAFEKDIRFILSNRSLDRANVKFLAEFYAGALVSYLATKAASPATSHDLLRDMGPFSNIIHSSMENEIKEQQMRRSF</sequence>
<organism evidence="4 5">
    <name type="scientific">Slackia equolifaciens</name>
    <dbReference type="NCBI Taxonomy" id="498718"/>
    <lineage>
        <taxon>Bacteria</taxon>
        <taxon>Bacillati</taxon>
        <taxon>Actinomycetota</taxon>
        <taxon>Coriobacteriia</taxon>
        <taxon>Eggerthellales</taxon>
        <taxon>Eggerthellaceae</taxon>
        <taxon>Slackia</taxon>
    </lineage>
</organism>
<reference evidence="5" key="1">
    <citation type="submission" date="2018-05" db="EMBL/GenBank/DDBJ databases">
        <title>Genome Sequencing of selected type strains of the family Eggerthellaceae.</title>
        <authorList>
            <person name="Danylec N."/>
            <person name="Stoll D.A."/>
            <person name="Doetsch A."/>
            <person name="Huch M."/>
        </authorList>
    </citation>
    <scope>NUCLEOTIDE SEQUENCE [LARGE SCALE GENOMIC DNA]</scope>
    <source>
        <strain evidence="5">DSM 24851</strain>
    </source>
</reference>
<protein>
    <submittedName>
        <fullName evidence="4">TetR family transcriptional regulator</fullName>
    </submittedName>
</protein>
<evidence type="ECO:0000256" key="2">
    <source>
        <dbReference type="PROSITE-ProRule" id="PRU00335"/>
    </source>
</evidence>
<evidence type="ECO:0000256" key="1">
    <source>
        <dbReference type="ARBA" id="ARBA00023125"/>
    </source>
</evidence>
<dbReference type="AlphaFoldDB" id="A0A3N0AX48"/>
<feature type="DNA-binding region" description="H-T-H motif" evidence="2">
    <location>
        <begin position="27"/>
        <end position="46"/>
    </location>
</feature>
<dbReference type="Pfam" id="PF00440">
    <property type="entry name" value="TetR_N"/>
    <property type="match status" value="1"/>
</dbReference>